<evidence type="ECO:0000313" key="8">
    <source>
        <dbReference type="Proteomes" id="UP001236369"/>
    </source>
</evidence>
<evidence type="ECO:0000256" key="2">
    <source>
        <dbReference type="ARBA" id="ARBA00022475"/>
    </source>
</evidence>
<dbReference type="Pfam" id="PF03788">
    <property type="entry name" value="LrgA"/>
    <property type="match status" value="1"/>
</dbReference>
<evidence type="ECO:0000256" key="4">
    <source>
        <dbReference type="ARBA" id="ARBA00022989"/>
    </source>
</evidence>
<evidence type="ECO:0000313" key="7">
    <source>
        <dbReference type="EMBL" id="MDQ0441685.1"/>
    </source>
</evidence>
<sequence length="134" mass="13996">MIASLALILLAQLTGEALARGFGLPVPGPVIGMGLMFGFLFLRDAERSPLRRLLPAPLLDGTLEGNAKGLLANLSLMFVPAGVGVVGRLDLLKTQGMKLAVILFVSTAVSLLTTVLVFRSVSALVERRGGRGEG</sequence>
<dbReference type="Proteomes" id="UP001236369">
    <property type="component" value="Unassembled WGS sequence"/>
</dbReference>
<dbReference type="InterPro" id="IPR005538">
    <property type="entry name" value="LrgA/CidA"/>
</dbReference>
<feature type="transmembrane region" description="Helical" evidence="6">
    <location>
        <begin position="99"/>
        <end position="118"/>
    </location>
</feature>
<accession>A0ABU0HIY9</accession>
<evidence type="ECO:0000256" key="3">
    <source>
        <dbReference type="ARBA" id="ARBA00022692"/>
    </source>
</evidence>
<keyword evidence="4 6" id="KW-1133">Transmembrane helix</keyword>
<dbReference type="PANTHER" id="PTHR33931">
    <property type="entry name" value="HOLIN-LIKE PROTEIN CIDA-RELATED"/>
    <property type="match status" value="1"/>
</dbReference>
<feature type="transmembrane region" description="Helical" evidence="6">
    <location>
        <begin position="29"/>
        <end position="46"/>
    </location>
</feature>
<protein>
    <submittedName>
        <fullName evidence="7">Effector of murein hydrolase LrgA (UPF0299 family)</fullName>
    </submittedName>
</protein>
<dbReference type="RefSeq" id="WP_238250288.1">
    <property type="nucleotide sequence ID" value="NZ_BPQX01000037.1"/>
</dbReference>
<dbReference type="EMBL" id="JAUSVV010000002">
    <property type="protein sequence ID" value="MDQ0441685.1"/>
    <property type="molecule type" value="Genomic_DNA"/>
</dbReference>
<keyword evidence="7" id="KW-0378">Hydrolase</keyword>
<keyword evidence="2" id="KW-1003">Cell membrane</keyword>
<keyword evidence="5 6" id="KW-0472">Membrane</keyword>
<organism evidence="7 8">
    <name type="scientific">Methylobacterium persicinum</name>
    <dbReference type="NCBI Taxonomy" id="374426"/>
    <lineage>
        <taxon>Bacteria</taxon>
        <taxon>Pseudomonadati</taxon>
        <taxon>Pseudomonadota</taxon>
        <taxon>Alphaproteobacteria</taxon>
        <taxon>Hyphomicrobiales</taxon>
        <taxon>Methylobacteriaceae</taxon>
        <taxon>Methylobacterium</taxon>
    </lineage>
</organism>
<evidence type="ECO:0000256" key="5">
    <source>
        <dbReference type="ARBA" id="ARBA00023136"/>
    </source>
</evidence>
<comment type="subcellular location">
    <subcellularLocation>
        <location evidence="1">Cell membrane</location>
        <topology evidence="1">Multi-pass membrane protein</topology>
    </subcellularLocation>
</comment>
<name>A0ABU0HIY9_9HYPH</name>
<proteinExistence type="predicted"/>
<evidence type="ECO:0000256" key="6">
    <source>
        <dbReference type="SAM" id="Phobius"/>
    </source>
</evidence>
<dbReference type="PANTHER" id="PTHR33931:SF2">
    <property type="entry name" value="HOLIN-LIKE PROTEIN CIDA"/>
    <property type="match status" value="1"/>
</dbReference>
<gene>
    <name evidence="7" type="ORF">QO016_001168</name>
</gene>
<reference evidence="7 8" key="1">
    <citation type="submission" date="2023-07" db="EMBL/GenBank/DDBJ databases">
        <title>Genomic Encyclopedia of Type Strains, Phase IV (KMG-IV): sequencing the most valuable type-strain genomes for metagenomic binning, comparative biology and taxonomic classification.</title>
        <authorList>
            <person name="Goeker M."/>
        </authorList>
    </citation>
    <scope>NUCLEOTIDE SEQUENCE [LARGE SCALE GENOMIC DNA]</scope>
    <source>
        <strain evidence="7 8">DSM 19562</strain>
    </source>
</reference>
<keyword evidence="8" id="KW-1185">Reference proteome</keyword>
<dbReference type="GO" id="GO:0016787">
    <property type="term" value="F:hydrolase activity"/>
    <property type="evidence" value="ECO:0007669"/>
    <property type="project" value="UniProtKB-KW"/>
</dbReference>
<comment type="caution">
    <text evidence="7">The sequence shown here is derived from an EMBL/GenBank/DDBJ whole genome shotgun (WGS) entry which is preliminary data.</text>
</comment>
<keyword evidence="3 6" id="KW-0812">Transmembrane</keyword>
<evidence type="ECO:0000256" key="1">
    <source>
        <dbReference type="ARBA" id="ARBA00004651"/>
    </source>
</evidence>
<feature type="transmembrane region" description="Helical" evidence="6">
    <location>
        <begin position="67"/>
        <end position="87"/>
    </location>
</feature>